<reference evidence="3" key="1">
    <citation type="submission" date="2010-12" db="EMBL/GenBank/DDBJ databases">
        <title>Complete sequence of chromosome 2 of Asticcacaulis excentricus CB 48.</title>
        <authorList>
            <consortium name="US DOE Joint Genome Institute"/>
            <person name="Lucas S."/>
            <person name="Copeland A."/>
            <person name="Lapidus A."/>
            <person name="Cheng J.-F."/>
            <person name="Bruce D."/>
            <person name="Goodwin L."/>
            <person name="Pitluck S."/>
            <person name="Teshima H."/>
            <person name="Davenport K."/>
            <person name="Detter J.C."/>
            <person name="Han C."/>
            <person name="Tapia R."/>
            <person name="Land M."/>
            <person name="Hauser L."/>
            <person name="Jeffries C."/>
            <person name="Kyrpides N."/>
            <person name="Ivanova N."/>
            <person name="Ovchinnikova G."/>
            <person name="Brun Y.V."/>
            <person name="Woyke T."/>
        </authorList>
    </citation>
    <scope>NUCLEOTIDE SEQUENCE [LARGE SCALE GENOMIC DNA]</scope>
    <source>
        <strain evidence="3">ATCC 15261 / DSM 4724 / KCTC 12464 / NCIMB 9791 / VKM B-1370 / CB 48</strain>
    </source>
</reference>
<dbReference type="OrthoDB" id="9815959at2"/>
<gene>
    <name evidence="2" type="ordered locus">Astex_3331</name>
</gene>
<protein>
    <submittedName>
        <fullName evidence="2">Uncharacterized protein</fullName>
    </submittedName>
</protein>
<organism evidence="2 3">
    <name type="scientific">Asticcacaulis excentricus (strain ATCC 15261 / DSM 4724 / KCTC 12464 / NCIMB 9791 / VKM B-1370 / CB 48)</name>
    <dbReference type="NCBI Taxonomy" id="573065"/>
    <lineage>
        <taxon>Bacteria</taxon>
        <taxon>Pseudomonadati</taxon>
        <taxon>Pseudomonadota</taxon>
        <taxon>Alphaproteobacteria</taxon>
        <taxon>Caulobacterales</taxon>
        <taxon>Caulobacteraceae</taxon>
        <taxon>Asticcacaulis</taxon>
    </lineage>
</organism>
<proteinExistence type="predicted"/>
<evidence type="ECO:0000313" key="2">
    <source>
        <dbReference type="EMBL" id="ADU14965.1"/>
    </source>
</evidence>
<feature type="transmembrane region" description="Helical" evidence="1">
    <location>
        <begin position="40"/>
        <end position="60"/>
    </location>
</feature>
<evidence type="ECO:0000313" key="3">
    <source>
        <dbReference type="Proteomes" id="UP000001492"/>
    </source>
</evidence>
<dbReference type="RefSeq" id="WP_013480782.1">
    <property type="nucleotide sequence ID" value="NC_014817.1"/>
</dbReference>
<evidence type="ECO:0000256" key="1">
    <source>
        <dbReference type="SAM" id="Phobius"/>
    </source>
</evidence>
<dbReference type="EMBL" id="CP002396">
    <property type="protein sequence ID" value="ADU14965.1"/>
    <property type="molecule type" value="Genomic_DNA"/>
</dbReference>
<keyword evidence="1" id="KW-0472">Membrane</keyword>
<dbReference type="HOGENOM" id="CLU_2535355_0_0_5"/>
<accession>E8RTZ4</accession>
<name>E8RTZ4_ASTEC</name>
<keyword evidence="3" id="KW-1185">Reference proteome</keyword>
<keyword evidence="1" id="KW-0812">Transmembrane</keyword>
<dbReference type="KEGG" id="aex:Astex_3331"/>
<sequence>MDTSIAIQLIPFIVVWVLIQGLLGLSYYIVLRQLDPRRAWIALLILIPYVGYIILLYLHFITLNLLTSRLTRLEEMVSTKTPE</sequence>
<dbReference type="AlphaFoldDB" id="E8RTZ4"/>
<dbReference type="Proteomes" id="UP000001492">
    <property type="component" value="Chromosome 2"/>
</dbReference>
<feature type="transmembrane region" description="Helical" evidence="1">
    <location>
        <begin position="6"/>
        <end position="28"/>
    </location>
</feature>
<keyword evidence="1" id="KW-1133">Transmembrane helix</keyword>